<evidence type="ECO:0000313" key="6">
    <source>
        <dbReference type="Proteomes" id="UP000038011"/>
    </source>
</evidence>
<dbReference type="OrthoDB" id="7847328at2"/>
<evidence type="ECO:0000259" key="4">
    <source>
        <dbReference type="PROSITE" id="PS50956"/>
    </source>
</evidence>
<protein>
    <submittedName>
        <fullName evidence="5">ArsR family transcriptional regulator</fullName>
    </submittedName>
</protein>
<dbReference type="Pfam" id="PF13412">
    <property type="entry name" value="HTH_24"/>
    <property type="match status" value="1"/>
</dbReference>
<keyword evidence="3" id="KW-0804">Transcription</keyword>
<dbReference type="InterPro" id="IPR011008">
    <property type="entry name" value="Dimeric_a/b-barrel"/>
</dbReference>
<dbReference type="InterPro" id="IPR019887">
    <property type="entry name" value="Tscrpt_reg_AsnC/Lrp_C"/>
</dbReference>
<dbReference type="STRING" id="1514904.SU32_04405"/>
<keyword evidence="1" id="KW-0805">Transcription regulation</keyword>
<gene>
    <name evidence="5" type="ORF">SU32_04405</name>
</gene>
<dbReference type="GO" id="GO:0006355">
    <property type="term" value="P:regulation of DNA-templated transcription"/>
    <property type="evidence" value="ECO:0007669"/>
    <property type="project" value="UniProtKB-ARBA"/>
</dbReference>
<dbReference type="Gene3D" id="3.30.70.920">
    <property type="match status" value="1"/>
</dbReference>
<dbReference type="InterPro" id="IPR036390">
    <property type="entry name" value="WH_DNA-bd_sf"/>
</dbReference>
<dbReference type="AlphaFoldDB" id="A0A0M9GP02"/>
<dbReference type="Gene3D" id="1.10.10.10">
    <property type="entry name" value="Winged helix-like DNA-binding domain superfamily/Winged helix DNA-binding domain"/>
    <property type="match status" value="1"/>
</dbReference>
<accession>A0A0M9GP02</accession>
<evidence type="ECO:0000256" key="3">
    <source>
        <dbReference type="ARBA" id="ARBA00023163"/>
    </source>
</evidence>
<dbReference type="PATRIC" id="fig|1514904.3.peg.2869"/>
<dbReference type="GO" id="GO:0005829">
    <property type="term" value="C:cytosol"/>
    <property type="evidence" value="ECO:0007669"/>
    <property type="project" value="TreeGrafter"/>
</dbReference>
<dbReference type="CDD" id="cd00090">
    <property type="entry name" value="HTH_ARSR"/>
    <property type="match status" value="1"/>
</dbReference>
<dbReference type="PANTHER" id="PTHR30154">
    <property type="entry name" value="LEUCINE-RESPONSIVE REGULATORY PROTEIN"/>
    <property type="match status" value="1"/>
</dbReference>
<sequence>MIDYDDIDRKIITVLQRDCTLSQRDIAAEVGLSQNACWRRMRRLADSGIIEGNHARISPEAVGLDLTVFMMIRTRQHSEEWSQSFRKQVANIPEIVDVYRIGGDWDYLIKVVTTSMAGYDAVYQRLTSKVELETVTGLFAMEAILENRPLSLP</sequence>
<dbReference type="PRINTS" id="PR00033">
    <property type="entry name" value="HTHASNC"/>
</dbReference>
<keyword evidence="6" id="KW-1185">Reference proteome</keyword>
<name>A0A0M9GP02_9HYPH</name>
<reference evidence="5 6" key="1">
    <citation type="submission" date="2015-01" db="EMBL/GenBank/DDBJ databases">
        <title>Ahrensia donghaiensis sp. nov., a novel dimethylsulphoniopropionate-cleavage bacterium isolated from seawater and emended descriptions of the genus Ahrensia and Ahrensia kielensis.</title>
        <authorList>
            <person name="Liu J."/>
        </authorList>
    </citation>
    <scope>NUCLEOTIDE SEQUENCE [LARGE SCALE GENOMIC DNA]</scope>
    <source>
        <strain evidence="5 6">LZD062</strain>
    </source>
</reference>
<dbReference type="InterPro" id="IPR019888">
    <property type="entry name" value="Tscrpt_reg_AsnC-like"/>
</dbReference>
<dbReference type="InterPro" id="IPR036388">
    <property type="entry name" value="WH-like_DNA-bd_sf"/>
</dbReference>
<keyword evidence="2" id="KW-0238">DNA-binding</keyword>
<organism evidence="5 6">
    <name type="scientific">Ahrensia marina</name>
    <dbReference type="NCBI Taxonomy" id="1514904"/>
    <lineage>
        <taxon>Bacteria</taxon>
        <taxon>Pseudomonadati</taxon>
        <taxon>Pseudomonadota</taxon>
        <taxon>Alphaproteobacteria</taxon>
        <taxon>Hyphomicrobiales</taxon>
        <taxon>Ahrensiaceae</taxon>
        <taxon>Ahrensia</taxon>
    </lineage>
</organism>
<dbReference type="PANTHER" id="PTHR30154:SF17">
    <property type="entry name" value="DNA-BINDING TRANSCRIPTIONAL ACTIVATOR DECR"/>
    <property type="match status" value="1"/>
</dbReference>
<evidence type="ECO:0000256" key="2">
    <source>
        <dbReference type="ARBA" id="ARBA00023125"/>
    </source>
</evidence>
<dbReference type="PROSITE" id="PS50956">
    <property type="entry name" value="HTH_ASNC_2"/>
    <property type="match status" value="1"/>
</dbReference>
<dbReference type="SUPFAM" id="SSF54909">
    <property type="entry name" value="Dimeric alpha+beta barrel"/>
    <property type="match status" value="1"/>
</dbReference>
<feature type="domain" description="HTH asnC-type" evidence="4">
    <location>
        <begin position="4"/>
        <end position="65"/>
    </location>
</feature>
<dbReference type="GO" id="GO:0043200">
    <property type="term" value="P:response to amino acid"/>
    <property type="evidence" value="ECO:0007669"/>
    <property type="project" value="TreeGrafter"/>
</dbReference>
<dbReference type="SUPFAM" id="SSF46785">
    <property type="entry name" value="Winged helix' DNA-binding domain"/>
    <property type="match status" value="1"/>
</dbReference>
<evidence type="ECO:0000313" key="5">
    <source>
        <dbReference type="EMBL" id="KPB02019.1"/>
    </source>
</evidence>
<proteinExistence type="predicted"/>
<dbReference type="EMBL" id="JXMU01000005">
    <property type="protein sequence ID" value="KPB02019.1"/>
    <property type="molecule type" value="Genomic_DNA"/>
</dbReference>
<dbReference type="Proteomes" id="UP000038011">
    <property type="component" value="Unassembled WGS sequence"/>
</dbReference>
<dbReference type="InterPro" id="IPR011991">
    <property type="entry name" value="ArsR-like_HTH"/>
</dbReference>
<dbReference type="SMART" id="SM00344">
    <property type="entry name" value="HTH_ASNC"/>
    <property type="match status" value="1"/>
</dbReference>
<dbReference type="InterPro" id="IPR000485">
    <property type="entry name" value="AsnC-type_HTH_dom"/>
</dbReference>
<dbReference type="GO" id="GO:0043565">
    <property type="term" value="F:sequence-specific DNA binding"/>
    <property type="evidence" value="ECO:0007669"/>
    <property type="project" value="InterPro"/>
</dbReference>
<evidence type="ECO:0000256" key="1">
    <source>
        <dbReference type="ARBA" id="ARBA00023015"/>
    </source>
</evidence>
<dbReference type="Pfam" id="PF01037">
    <property type="entry name" value="AsnC_trans_reg"/>
    <property type="match status" value="1"/>
</dbReference>
<comment type="caution">
    <text evidence="5">The sequence shown here is derived from an EMBL/GenBank/DDBJ whole genome shotgun (WGS) entry which is preliminary data.</text>
</comment>